<sequence>MEKILITGANGFIGSHLTDFCLKKGYKVYAFDIPNRPLRNLLHYTNGKLNFSENDKLEFLGEPIKIPTTNKNLIFFECNLKNSQLLEKILKTVKPKYIFHFGAQPFVIQSWEDPVNTIETNVIGTINIFEPIKKYNIKTRVIVACTSAEYGITTKLSHPLRETDPLLAVHPYGISKIATELLSRQYYLNFGVEIVNLRFFNQTGPRKKGDACADFISKIAQIDLSLLEPLLETGNLDPYRDFTDIKDSVQAIWLSAKKGKSGETYNVCSGRKIQIRKILAIALKLSKKSIKVIENTPSKLRATDEDIILGDNSKITVDLGWKITRSIEETLRDMFDYWIDYYKNHPG</sequence>
<proteinExistence type="predicted"/>
<reference evidence="2" key="1">
    <citation type="journal article" date="2015" name="Nature">
        <title>Complex archaea that bridge the gap between prokaryotes and eukaryotes.</title>
        <authorList>
            <person name="Spang A."/>
            <person name="Saw J.H."/>
            <person name="Jorgensen S.L."/>
            <person name="Zaremba-Niedzwiedzka K."/>
            <person name="Martijn J."/>
            <person name="Lind A.E."/>
            <person name="van Eijk R."/>
            <person name="Schleper C."/>
            <person name="Guy L."/>
            <person name="Ettema T.J."/>
        </authorList>
    </citation>
    <scope>NUCLEOTIDE SEQUENCE</scope>
</reference>
<dbReference type="PANTHER" id="PTHR43000">
    <property type="entry name" value="DTDP-D-GLUCOSE 4,6-DEHYDRATASE-RELATED"/>
    <property type="match status" value="1"/>
</dbReference>
<dbReference type="AlphaFoldDB" id="A0A0F9SCJ0"/>
<dbReference type="Gene3D" id="3.90.25.10">
    <property type="entry name" value="UDP-galactose 4-epimerase, domain 1"/>
    <property type="match status" value="1"/>
</dbReference>
<dbReference type="EMBL" id="LAZR01000496">
    <property type="protein sequence ID" value="KKN66585.1"/>
    <property type="molecule type" value="Genomic_DNA"/>
</dbReference>
<dbReference type="InterPro" id="IPR016040">
    <property type="entry name" value="NAD(P)-bd_dom"/>
</dbReference>
<organism evidence="2">
    <name type="scientific">marine sediment metagenome</name>
    <dbReference type="NCBI Taxonomy" id="412755"/>
    <lineage>
        <taxon>unclassified sequences</taxon>
        <taxon>metagenomes</taxon>
        <taxon>ecological metagenomes</taxon>
    </lineage>
</organism>
<name>A0A0F9SCJ0_9ZZZZ</name>
<accession>A0A0F9SCJ0</accession>
<comment type="caution">
    <text evidence="2">The sequence shown here is derived from an EMBL/GenBank/DDBJ whole genome shotgun (WGS) entry which is preliminary data.</text>
</comment>
<gene>
    <name evidence="2" type="ORF">LCGC14_0470000</name>
</gene>
<evidence type="ECO:0000313" key="2">
    <source>
        <dbReference type="EMBL" id="KKN66585.1"/>
    </source>
</evidence>
<protein>
    <recommendedName>
        <fullName evidence="1">NAD(P)-binding domain-containing protein</fullName>
    </recommendedName>
</protein>
<evidence type="ECO:0000259" key="1">
    <source>
        <dbReference type="Pfam" id="PF16363"/>
    </source>
</evidence>
<dbReference type="SUPFAM" id="SSF51735">
    <property type="entry name" value="NAD(P)-binding Rossmann-fold domains"/>
    <property type="match status" value="1"/>
</dbReference>
<dbReference type="Gene3D" id="3.40.50.720">
    <property type="entry name" value="NAD(P)-binding Rossmann-like Domain"/>
    <property type="match status" value="1"/>
</dbReference>
<feature type="domain" description="NAD(P)-binding" evidence="1">
    <location>
        <begin position="5"/>
        <end position="334"/>
    </location>
</feature>
<dbReference type="InterPro" id="IPR036291">
    <property type="entry name" value="NAD(P)-bd_dom_sf"/>
</dbReference>
<dbReference type="Pfam" id="PF16363">
    <property type="entry name" value="GDP_Man_Dehyd"/>
    <property type="match status" value="1"/>
</dbReference>